<keyword evidence="11 14" id="KW-0472">Membrane</keyword>
<evidence type="ECO:0000256" key="5">
    <source>
        <dbReference type="ARBA" id="ARBA00022692"/>
    </source>
</evidence>
<dbReference type="Gramene" id="Kaladp0094s0101.1.v1.1">
    <property type="protein sequence ID" value="Kaladp0094s0101.1.v1.1"/>
    <property type="gene ID" value="Kaladp0094s0101.v1.1"/>
</dbReference>
<evidence type="ECO:0000256" key="8">
    <source>
        <dbReference type="ARBA" id="ARBA00023002"/>
    </source>
</evidence>
<dbReference type="CDD" id="cd20655">
    <property type="entry name" value="CYP93"/>
    <property type="match status" value="1"/>
</dbReference>
<dbReference type="SUPFAM" id="SSF48264">
    <property type="entry name" value="Cytochrome P450"/>
    <property type="match status" value="1"/>
</dbReference>
<evidence type="ECO:0000313" key="15">
    <source>
        <dbReference type="EnsemblPlants" id="Kaladp0094s0101.1.v1.1"/>
    </source>
</evidence>
<dbReference type="PANTHER" id="PTHR47944:SF17">
    <property type="entry name" value="3,9-DIHYDROXYPTEROCARPAN 6A-MONOOXYGENASE"/>
    <property type="match status" value="1"/>
</dbReference>
<dbReference type="PANTHER" id="PTHR47944">
    <property type="entry name" value="CYTOCHROME P450 98A9"/>
    <property type="match status" value="1"/>
</dbReference>
<protein>
    <recommendedName>
        <fullName evidence="17">3,9-dihydroxypterocarpan 6A-monooxygenase</fullName>
    </recommendedName>
</protein>
<dbReference type="InterPro" id="IPR017972">
    <property type="entry name" value="Cyt_P450_CS"/>
</dbReference>
<evidence type="ECO:0000256" key="10">
    <source>
        <dbReference type="ARBA" id="ARBA00023033"/>
    </source>
</evidence>
<feature type="binding site" description="axial binding residue" evidence="12">
    <location>
        <position position="457"/>
    </location>
    <ligand>
        <name>heme</name>
        <dbReference type="ChEBI" id="CHEBI:30413"/>
    </ligand>
    <ligandPart>
        <name>Fe</name>
        <dbReference type="ChEBI" id="CHEBI:18248"/>
    </ligandPart>
</feature>
<dbReference type="GO" id="GO:0004497">
    <property type="term" value="F:monooxygenase activity"/>
    <property type="evidence" value="ECO:0007669"/>
    <property type="project" value="UniProtKB-KW"/>
</dbReference>
<dbReference type="InterPro" id="IPR002401">
    <property type="entry name" value="Cyt_P450_E_grp-I"/>
</dbReference>
<keyword evidence="10 13" id="KW-0503">Monooxygenase</keyword>
<evidence type="ECO:0000313" key="16">
    <source>
        <dbReference type="Proteomes" id="UP000594263"/>
    </source>
</evidence>
<dbReference type="GO" id="GO:0005506">
    <property type="term" value="F:iron ion binding"/>
    <property type="evidence" value="ECO:0007669"/>
    <property type="project" value="InterPro"/>
</dbReference>
<dbReference type="Proteomes" id="UP000594263">
    <property type="component" value="Unplaced"/>
</dbReference>
<evidence type="ECO:0000256" key="2">
    <source>
        <dbReference type="ARBA" id="ARBA00004167"/>
    </source>
</evidence>
<dbReference type="GO" id="GO:0020037">
    <property type="term" value="F:heme binding"/>
    <property type="evidence" value="ECO:0007669"/>
    <property type="project" value="InterPro"/>
</dbReference>
<evidence type="ECO:0000256" key="6">
    <source>
        <dbReference type="ARBA" id="ARBA00022723"/>
    </source>
</evidence>
<evidence type="ECO:0000256" key="3">
    <source>
        <dbReference type="ARBA" id="ARBA00010617"/>
    </source>
</evidence>
<dbReference type="EnsemblPlants" id="Kaladp0094s0101.1.v1.1">
    <property type="protein sequence ID" value="Kaladp0094s0101.1.v1.1"/>
    <property type="gene ID" value="Kaladp0094s0101.v1.1"/>
</dbReference>
<evidence type="ECO:0008006" key="17">
    <source>
        <dbReference type="Google" id="ProtNLM"/>
    </source>
</evidence>
<evidence type="ECO:0000256" key="9">
    <source>
        <dbReference type="ARBA" id="ARBA00023004"/>
    </source>
</evidence>
<keyword evidence="9 12" id="KW-0408">Iron</keyword>
<keyword evidence="16" id="KW-1185">Reference proteome</keyword>
<evidence type="ECO:0000256" key="14">
    <source>
        <dbReference type="SAM" id="Phobius"/>
    </source>
</evidence>
<keyword evidence="6 12" id="KW-0479">Metal-binding</keyword>
<comment type="subcellular location">
    <subcellularLocation>
        <location evidence="2">Membrane</location>
        <topology evidence="2">Single-pass membrane protein</topology>
    </subcellularLocation>
</comment>
<dbReference type="GO" id="GO:0016020">
    <property type="term" value="C:membrane"/>
    <property type="evidence" value="ECO:0007669"/>
    <property type="project" value="UniProtKB-SubCell"/>
</dbReference>
<dbReference type="AlphaFoldDB" id="A0A7N0UYS5"/>
<reference evidence="15" key="1">
    <citation type="submission" date="2021-01" db="UniProtKB">
        <authorList>
            <consortium name="EnsemblPlants"/>
        </authorList>
    </citation>
    <scope>IDENTIFICATION</scope>
</reference>
<dbReference type="PRINTS" id="PR00385">
    <property type="entry name" value="P450"/>
</dbReference>
<dbReference type="PROSITE" id="PS00086">
    <property type="entry name" value="CYTOCHROME_P450"/>
    <property type="match status" value="1"/>
</dbReference>
<dbReference type="FunFam" id="1.10.630.10:FF:000019">
    <property type="entry name" value="Cytochrome P450 family protein"/>
    <property type="match status" value="1"/>
</dbReference>
<dbReference type="InterPro" id="IPR036396">
    <property type="entry name" value="Cyt_P450_sf"/>
</dbReference>
<dbReference type="Pfam" id="PF00067">
    <property type="entry name" value="p450"/>
    <property type="match status" value="1"/>
</dbReference>
<sequence length="522" mass="59092">MAGYPDHVLIPFLIWLCSAIAVRILIHRFGAKKDHSKLPPSPPAYPVIGHLHLLSPVTHQAFHKLTTKYGPIIQLYLGSNRCVVVSAPDIAKECLKDNASVFCDRPQPSNAAYMTYDKSDFAMAPYGPYWKFMKRLCMTELLGSKTLDRFGPIREEEVRKLVRLVLQKGLAGEEVNVGAEMIRVTNNNITRMMMGRGWSEDENEAIKIGQMIKEMVQLSAKFNLSDSFWFLKGVDLQQFKKRLELARGNFDAMMEKIMGEREHVRRERKKVGFDAEDHAKNDLLDILLDISEDESSDMKLSRVNIKAFIMNIFGAGTDSSALTVEWAMAELINNPSCMRRARDEIDRVVGNERLVKETDVANLPYLQAIVKETLRLHPTGPLVARRSTHDCVIRGYDIPANTNLFVNLWSIGKDPDHWVEPHVFRPERFMGGKDSKNVEWRGQQFHYMPFGSGTRSCPGASLAMKIIPTCLASLIQCFEWRLSGQEIDCEVTDMEEAGGLTLRKARSLVCVPTLRLPCPPPL</sequence>
<keyword evidence="5 14" id="KW-0812">Transmembrane</keyword>
<evidence type="ECO:0000256" key="11">
    <source>
        <dbReference type="ARBA" id="ARBA00023136"/>
    </source>
</evidence>
<feature type="transmembrane region" description="Helical" evidence="14">
    <location>
        <begin position="6"/>
        <end position="26"/>
    </location>
</feature>
<dbReference type="GO" id="GO:0016705">
    <property type="term" value="F:oxidoreductase activity, acting on paired donors, with incorporation or reduction of molecular oxygen"/>
    <property type="evidence" value="ECO:0007669"/>
    <property type="project" value="InterPro"/>
</dbReference>
<organism evidence="15 16">
    <name type="scientific">Kalanchoe fedtschenkoi</name>
    <name type="common">Lavender scallops</name>
    <name type="synonym">South American air plant</name>
    <dbReference type="NCBI Taxonomy" id="63787"/>
    <lineage>
        <taxon>Eukaryota</taxon>
        <taxon>Viridiplantae</taxon>
        <taxon>Streptophyta</taxon>
        <taxon>Embryophyta</taxon>
        <taxon>Tracheophyta</taxon>
        <taxon>Spermatophyta</taxon>
        <taxon>Magnoliopsida</taxon>
        <taxon>eudicotyledons</taxon>
        <taxon>Gunneridae</taxon>
        <taxon>Pentapetalae</taxon>
        <taxon>Saxifragales</taxon>
        <taxon>Crassulaceae</taxon>
        <taxon>Kalanchoe</taxon>
    </lineage>
</organism>
<evidence type="ECO:0000256" key="12">
    <source>
        <dbReference type="PIRSR" id="PIRSR602401-1"/>
    </source>
</evidence>
<evidence type="ECO:0000256" key="13">
    <source>
        <dbReference type="RuleBase" id="RU000461"/>
    </source>
</evidence>
<keyword evidence="7 14" id="KW-1133">Transmembrane helix</keyword>
<evidence type="ECO:0000256" key="1">
    <source>
        <dbReference type="ARBA" id="ARBA00001971"/>
    </source>
</evidence>
<keyword evidence="8 13" id="KW-0560">Oxidoreductase</keyword>
<evidence type="ECO:0000256" key="7">
    <source>
        <dbReference type="ARBA" id="ARBA00022989"/>
    </source>
</evidence>
<dbReference type="OMA" id="RRSTHDC"/>
<proteinExistence type="inferred from homology"/>
<keyword evidence="4 12" id="KW-0349">Heme</keyword>
<name>A0A7N0UYS5_KALFE</name>
<dbReference type="PRINTS" id="PR00463">
    <property type="entry name" value="EP450I"/>
</dbReference>
<dbReference type="Gene3D" id="1.10.630.10">
    <property type="entry name" value="Cytochrome P450"/>
    <property type="match status" value="1"/>
</dbReference>
<dbReference type="InterPro" id="IPR001128">
    <property type="entry name" value="Cyt_P450"/>
</dbReference>
<comment type="similarity">
    <text evidence="3 13">Belongs to the cytochrome P450 family.</text>
</comment>
<evidence type="ECO:0000256" key="4">
    <source>
        <dbReference type="ARBA" id="ARBA00022617"/>
    </source>
</evidence>
<comment type="cofactor">
    <cofactor evidence="1 12">
        <name>heme</name>
        <dbReference type="ChEBI" id="CHEBI:30413"/>
    </cofactor>
</comment>
<accession>A0A7N0UYS5</accession>